<proteinExistence type="predicted"/>
<evidence type="ECO:0000256" key="1">
    <source>
        <dbReference type="SAM" id="MobiDB-lite"/>
    </source>
</evidence>
<reference evidence="3 5" key="1">
    <citation type="submission" date="2016-10" db="EMBL/GenBank/DDBJ databases">
        <authorList>
            <person name="Varghese N."/>
            <person name="Submissions S."/>
        </authorList>
    </citation>
    <scope>NUCLEOTIDE SEQUENCE [LARGE SCALE GENOMIC DNA]</scope>
    <source>
        <strain evidence="3 5">CGMCC 1.7071</strain>
    </source>
</reference>
<dbReference type="Proteomes" id="UP000183063">
    <property type="component" value="Unassembled WGS sequence"/>
</dbReference>
<name>A0A1H8P7G4_9HYPH</name>
<reference evidence="4" key="2">
    <citation type="submission" date="2016-10" db="EMBL/GenBank/DDBJ databases">
        <authorList>
            <person name="Wibberg D."/>
        </authorList>
    </citation>
    <scope>NUCLEOTIDE SEQUENCE [LARGE SCALE GENOMIC DNA]</scope>
</reference>
<dbReference type="EMBL" id="FNXB01000019">
    <property type="protein sequence ID" value="SEI02150.1"/>
    <property type="molecule type" value="Genomic_DNA"/>
</dbReference>
<evidence type="ECO:0000313" key="2">
    <source>
        <dbReference type="EMBL" id="SEI02150.1"/>
    </source>
</evidence>
<keyword evidence="5" id="KW-1185">Reference proteome</keyword>
<dbReference type="EMBL" id="FOCV01000016">
    <property type="protein sequence ID" value="SEO37865.1"/>
    <property type="molecule type" value="Genomic_DNA"/>
</dbReference>
<sequence>MFFEGLWVPQWKSVRKVKDGPTTDGLFAFLIPCRMILRKSCCCHISYRSTNQSANTEDTSVSGTQTRPNARK</sequence>
<gene>
    <name evidence="2" type="ORF">RTCCBAU85039_3763</name>
    <name evidence="3" type="ORF">SAMN05216228_101656</name>
</gene>
<reference evidence="2" key="3">
    <citation type="submission" date="2016-10" db="EMBL/GenBank/DDBJ databases">
        <authorList>
            <person name="de Groot N.N."/>
        </authorList>
    </citation>
    <scope>NUCLEOTIDE SEQUENCE [LARGE SCALE GENOMIC DNA]</scope>
    <source>
        <strain evidence="2">CCBAU85039</strain>
    </source>
</reference>
<evidence type="ECO:0000313" key="5">
    <source>
        <dbReference type="Proteomes" id="UP000198939"/>
    </source>
</evidence>
<evidence type="ECO:0000313" key="3">
    <source>
        <dbReference type="EMBL" id="SEO37865.1"/>
    </source>
</evidence>
<accession>A0A1H8P7G4</accession>
<organism evidence="2 4">
    <name type="scientific">Rhizobium tibeticum</name>
    <dbReference type="NCBI Taxonomy" id="501024"/>
    <lineage>
        <taxon>Bacteria</taxon>
        <taxon>Pseudomonadati</taxon>
        <taxon>Pseudomonadota</taxon>
        <taxon>Alphaproteobacteria</taxon>
        <taxon>Hyphomicrobiales</taxon>
        <taxon>Rhizobiaceae</taxon>
        <taxon>Rhizobium/Agrobacterium group</taxon>
        <taxon>Rhizobium</taxon>
    </lineage>
</organism>
<dbReference type="Proteomes" id="UP000198939">
    <property type="component" value="Unassembled WGS sequence"/>
</dbReference>
<dbReference type="Gene3D" id="3.90.1680.20">
    <property type="match status" value="1"/>
</dbReference>
<feature type="region of interest" description="Disordered" evidence="1">
    <location>
        <begin position="51"/>
        <end position="72"/>
    </location>
</feature>
<dbReference type="AlphaFoldDB" id="A0A1H8P7G4"/>
<dbReference type="STRING" id="501024.RTCCBAU85039_3763"/>
<protein>
    <submittedName>
        <fullName evidence="2">Uncharacterized protein</fullName>
    </submittedName>
</protein>
<evidence type="ECO:0000313" key="4">
    <source>
        <dbReference type="Proteomes" id="UP000183063"/>
    </source>
</evidence>